<protein>
    <submittedName>
        <fullName evidence="1">Uncharacterized protein</fullName>
    </submittedName>
</protein>
<proteinExistence type="predicted"/>
<accession>A0A2R8A9L2</accession>
<name>A0A2R8A9L2_9RHOB</name>
<dbReference type="AlphaFoldDB" id="A0A2R8A9L2"/>
<evidence type="ECO:0000313" key="2">
    <source>
        <dbReference type="Proteomes" id="UP000244932"/>
    </source>
</evidence>
<dbReference type="RefSeq" id="WP_146186127.1">
    <property type="nucleotide sequence ID" value="NZ_OMKW01000002.1"/>
</dbReference>
<dbReference type="EMBL" id="OMKW01000002">
    <property type="protein sequence ID" value="SPF28912.1"/>
    <property type="molecule type" value="Genomic_DNA"/>
</dbReference>
<gene>
    <name evidence="1" type="ORF">POI8812_01215</name>
</gene>
<evidence type="ECO:0000313" key="1">
    <source>
        <dbReference type="EMBL" id="SPF28912.1"/>
    </source>
</evidence>
<sequence>MALFSLSAVVKCKHFPEYSLYISGDSAGKPSPYGVGVAILRTDGSGIDPVNLVCMPGPDPDKNDVYFVFQEQNNQKIYLRAEPNQGTFNCQYDDDVPTVDSWEAFRIEPVADGDEGDVVLLPVVWNKSSDKPGQCVIVKQGGPNTFQLFDYDPDNVNPAAVFTITSP</sequence>
<keyword evidence="2" id="KW-1185">Reference proteome</keyword>
<organism evidence="1 2">
    <name type="scientific">Pontivivens insulae</name>
    <dbReference type="NCBI Taxonomy" id="1639689"/>
    <lineage>
        <taxon>Bacteria</taxon>
        <taxon>Pseudomonadati</taxon>
        <taxon>Pseudomonadota</taxon>
        <taxon>Alphaproteobacteria</taxon>
        <taxon>Rhodobacterales</taxon>
        <taxon>Paracoccaceae</taxon>
        <taxon>Pontivivens</taxon>
    </lineage>
</organism>
<reference evidence="1 2" key="1">
    <citation type="submission" date="2018-03" db="EMBL/GenBank/DDBJ databases">
        <authorList>
            <person name="Keele B.F."/>
        </authorList>
    </citation>
    <scope>NUCLEOTIDE SEQUENCE [LARGE SCALE GENOMIC DNA]</scope>
    <source>
        <strain evidence="1 2">CeCT 8812</strain>
    </source>
</reference>
<dbReference type="Proteomes" id="UP000244932">
    <property type="component" value="Unassembled WGS sequence"/>
</dbReference>